<keyword evidence="5 6" id="KW-0472">Membrane</keyword>
<feature type="transmembrane region" description="Helical" evidence="6">
    <location>
        <begin position="266"/>
        <end position="284"/>
    </location>
</feature>
<keyword evidence="2" id="KW-1003">Cell membrane</keyword>
<evidence type="ECO:0000256" key="5">
    <source>
        <dbReference type="ARBA" id="ARBA00023136"/>
    </source>
</evidence>
<evidence type="ECO:0000256" key="1">
    <source>
        <dbReference type="ARBA" id="ARBA00004651"/>
    </source>
</evidence>
<dbReference type="PANTHER" id="PTHR39087:SF2">
    <property type="entry name" value="UPF0104 MEMBRANE PROTEIN MJ1595"/>
    <property type="match status" value="1"/>
</dbReference>
<evidence type="ECO:0000256" key="2">
    <source>
        <dbReference type="ARBA" id="ARBA00022475"/>
    </source>
</evidence>
<dbReference type="OrthoDB" id="421014at2"/>
<dbReference type="Pfam" id="PF03706">
    <property type="entry name" value="LPG_synthase_TM"/>
    <property type="match status" value="1"/>
</dbReference>
<evidence type="ECO:0000313" key="8">
    <source>
        <dbReference type="Proteomes" id="UP000190460"/>
    </source>
</evidence>
<dbReference type="RefSeq" id="WP_078922225.1">
    <property type="nucleotide sequence ID" value="NZ_FUYB01000006.1"/>
</dbReference>
<evidence type="ECO:0000313" key="7">
    <source>
        <dbReference type="EMBL" id="SKA77186.1"/>
    </source>
</evidence>
<evidence type="ECO:0000256" key="6">
    <source>
        <dbReference type="SAM" id="Phobius"/>
    </source>
</evidence>
<feature type="transmembrane region" description="Helical" evidence="6">
    <location>
        <begin position="124"/>
        <end position="147"/>
    </location>
</feature>
<gene>
    <name evidence="7" type="ORF">SAMN02745130_01757</name>
</gene>
<evidence type="ECO:0000256" key="4">
    <source>
        <dbReference type="ARBA" id="ARBA00022989"/>
    </source>
</evidence>
<feature type="transmembrane region" description="Helical" evidence="6">
    <location>
        <begin position="23"/>
        <end position="40"/>
    </location>
</feature>
<keyword evidence="8" id="KW-1185">Reference proteome</keyword>
<dbReference type="AlphaFoldDB" id="A0A1T4WIK9"/>
<feature type="transmembrane region" description="Helical" evidence="6">
    <location>
        <begin position="214"/>
        <end position="232"/>
    </location>
</feature>
<protein>
    <submittedName>
        <fullName evidence="7">Uncharacterized membrane protein YbhN, UPF0104 family</fullName>
    </submittedName>
</protein>
<dbReference type="GO" id="GO:0005886">
    <property type="term" value="C:plasma membrane"/>
    <property type="evidence" value="ECO:0007669"/>
    <property type="project" value="UniProtKB-SubCell"/>
</dbReference>
<dbReference type="InterPro" id="IPR022791">
    <property type="entry name" value="L-PG_synthase/AglD"/>
</dbReference>
<dbReference type="EMBL" id="FUYB01000006">
    <property type="protein sequence ID" value="SKA77186.1"/>
    <property type="molecule type" value="Genomic_DNA"/>
</dbReference>
<dbReference type="Proteomes" id="UP000190460">
    <property type="component" value="Unassembled WGS sequence"/>
</dbReference>
<comment type="subcellular location">
    <subcellularLocation>
        <location evidence="1">Cell membrane</location>
        <topology evidence="1">Multi-pass membrane protein</topology>
    </subcellularLocation>
</comment>
<accession>A0A1T4WIK9</accession>
<evidence type="ECO:0000256" key="3">
    <source>
        <dbReference type="ARBA" id="ARBA00022692"/>
    </source>
</evidence>
<keyword evidence="3 6" id="KW-0812">Transmembrane</keyword>
<dbReference type="PANTHER" id="PTHR39087">
    <property type="entry name" value="UPF0104 MEMBRANE PROTEIN MJ1595"/>
    <property type="match status" value="1"/>
</dbReference>
<feature type="transmembrane region" description="Helical" evidence="6">
    <location>
        <begin position="52"/>
        <end position="70"/>
    </location>
</feature>
<name>A0A1T4WIK9_9GAMM</name>
<reference evidence="7 8" key="1">
    <citation type="submission" date="2017-02" db="EMBL/GenBank/DDBJ databases">
        <authorList>
            <person name="Peterson S.W."/>
        </authorList>
    </citation>
    <scope>NUCLEOTIDE SEQUENCE [LARGE SCALE GENOMIC DNA]</scope>
    <source>
        <strain evidence="7 8">ATCC 49788</strain>
    </source>
</reference>
<organism evidence="7 8">
    <name type="scientific">Thiothrix eikelboomii</name>
    <dbReference type="NCBI Taxonomy" id="92487"/>
    <lineage>
        <taxon>Bacteria</taxon>
        <taxon>Pseudomonadati</taxon>
        <taxon>Pseudomonadota</taxon>
        <taxon>Gammaproteobacteria</taxon>
        <taxon>Thiotrichales</taxon>
        <taxon>Thiotrichaceae</taxon>
        <taxon>Thiothrix</taxon>
    </lineage>
</organism>
<feature type="transmembrane region" description="Helical" evidence="6">
    <location>
        <begin position="290"/>
        <end position="310"/>
    </location>
</feature>
<proteinExistence type="predicted"/>
<sequence length="315" mass="35600">MTDTKQLPPPTSSSKPPHWFSKVWPWLIVLLFVLGVEYWLGWKNILQPWASLSWKQLLIAVVLLLVSYGLRTWRLYDYFPALRPYPVACLRLTLLHNVFNNLLPARTGELSFPMMMKRYFEINYAQSVSALLWFRFLDLHCILAFAIYPLLVVTPLRRLAIPIILLWMLIPPLVYLLRHRVELHFAGKTGRFSALAQQTLFGLPDSMLSFLKSWALTWLNWLVKLLTLAWVLDQFIDGVTWNVLITAVVAGELTSVLPLHAPAGIGTYEAGIIAALLPFLAPAIASSAAINLHLFVLGSALIGGLVGWLLPKPKL</sequence>
<keyword evidence="4 6" id="KW-1133">Transmembrane helix</keyword>
<feature type="transmembrane region" description="Helical" evidence="6">
    <location>
        <begin position="159"/>
        <end position="177"/>
    </location>
</feature>
<feature type="transmembrane region" description="Helical" evidence="6">
    <location>
        <begin position="238"/>
        <end position="259"/>
    </location>
</feature>
<dbReference type="STRING" id="92487.SAMN02745130_01757"/>